<evidence type="ECO:0000259" key="3">
    <source>
        <dbReference type="Pfam" id="PF25390"/>
    </source>
</evidence>
<dbReference type="InterPro" id="IPR000408">
    <property type="entry name" value="Reg_chr_condens"/>
</dbReference>
<dbReference type="InterPro" id="IPR051210">
    <property type="entry name" value="Ub_ligase/GEF_domain"/>
</dbReference>
<dbReference type="PANTHER" id="PTHR22870">
    <property type="entry name" value="REGULATOR OF CHROMOSOME CONDENSATION"/>
    <property type="match status" value="1"/>
</dbReference>
<feature type="domain" description="Atrophied bacterial Ig" evidence="2">
    <location>
        <begin position="602"/>
        <end position="689"/>
    </location>
</feature>
<dbReference type="PROSITE" id="PS00626">
    <property type="entry name" value="RCC1_2"/>
    <property type="match status" value="2"/>
</dbReference>
<evidence type="ECO:0000256" key="1">
    <source>
        <dbReference type="ARBA" id="ARBA00022737"/>
    </source>
</evidence>
<dbReference type="InterPro" id="IPR046780">
    <property type="entry name" value="aBig_2"/>
</dbReference>
<dbReference type="SUPFAM" id="SSF50985">
    <property type="entry name" value="RCC1/BLIP-II"/>
    <property type="match status" value="2"/>
</dbReference>
<feature type="domain" description="Atrophied bacterial Ig" evidence="2">
    <location>
        <begin position="1263"/>
        <end position="1345"/>
    </location>
</feature>
<dbReference type="PROSITE" id="PS50012">
    <property type="entry name" value="RCC1_3"/>
    <property type="match status" value="6"/>
</dbReference>
<dbReference type="Pfam" id="PF00415">
    <property type="entry name" value="RCC1"/>
    <property type="match status" value="1"/>
</dbReference>
<dbReference type="Proteomes" id="UP000426246">
    <property type="component" value="Chromosome"/>
</dbReference>
<gene>
    <name evidence="4" type="ORF">EHS13_25170</name>
</gene>
<keyword evidence="5" id="KW-1185">Reference proteome</keyword>
<dbReference type="EMBL" id="CP034235">
    <property type="protein sequence ID" value="QGQ97945.1"/>
    <property type="molecule type" value="Genomic_DNA"/>
</dbReference>
<accession>A0A6B8RQX9</accession>
<name>A0A6B8RQX9_9BACL</name>
<dbReference type="Gene3D" id="2.130.10.30">
    <property type="entry name" value="Regulator of chromosome condensation 1/beta-lactamase-inhibitor protein II"/>
    <property type="match status" value="2"/>
</dbReference>
<evidence type="ECO:0000313" key="4">
    <source>
        <dbReference type="EMBL" id="QGQ97945.1"/>
    </source>
</evidence>
<feature type="domain" description="Atrophied bacterial Ig" evidence="2">
    <location>
        <begin position="984"/>
        <end position="1069"/>
    </location>
</feature>
<keyword evidence="1" id="KW-0677">Repeat</keyword>
<proteinExistence type="predicted"/>
<dbReference type="Pfam" id="PF20578">
    <property type="entry name" value="aBig_2"/>
    <property type="match status" value="12"/>
</dbReference>
<evidence type="ECO:0000313" key="5">
    <source>
        <dbReference type="Proteomes" id="UP000426246"/>
    </source>
</evidence>
<feature type="domain" description="Atrophied bacterial Ig" evidence="2">
    <location>
        <begin position="1353"/>
        <end position="1437"/>
    </location>
</feature>
<feature type="domain" description="Atrophied bacterial Ig" evidence="2">
    <location>
        <begin position="708"/>
        <end position="784"/>
    </location>
</feature>
<dbReference type="KEGG" id="ppsc:EHS13_25170"/>
<dbReference type="InterPro" id="IPR058923">
    <property type="entry name" value="RCC1-like_dom"/>
</dbReference>
<protein>
    <submittedName>
        <fullName evidence="4">Uncharacterized protein</fullName>
    </submittedName>
</protein>
<feature type="domain" description="Atrophied bacterial Ig" evidence="2">
    <location>
        <begin position="511"/>
        <end position="594"/>
    </location>
</feature>
<feature type="domain" description="Atrophied bacterial Ig" evidence="2">
    <location>
        <begin position="882"/>
        <end position="974"/>
    </location>
</feature>
<reference evidence="5" key="1">
    <citation type="submission" date="2018-11" db="EMBL/GenBank/DDBJ databases">
        <title>Complete genome sequence of Paenibacillus sp. ML311-T8.</title>
        <authorList>
            <person name="Nam Y.-D."/>
            <person name="Kang J."/>
            <person name="Chung W.-H."/>
            <person name="Park Y.S."/>
        </authorList>
    </citation>
    <scope>NUCLEOTIDE SEQUENCE [LARGE SCALE GENOMIC DNA]</scope>
    <source>
        <strain evidence="5">ML311-T8</strain>
    </source>
</reference>
<sequence>MRMRSFKKSIIGAIVISSLSLVFNGIIGVDHKAYADVPAYYSTELAGGEGYSLSLASNGTVWGWGNNSGGSLGDGTNTDRLEPVKVDGLLAGKAVSEISARYMHSLAIADGLVYGWGINNSGQLGDATIKDRNVPVKVNLPSGKIFSQIATGMTHSLALTSTGILYAWGNNDDGQLGDGTTNTRATPVLVNGLPGKTIIAIAAGNLHSVAVAQDGTVWAWGNNSSGQLGDGTNTNRKLPVKVIGLSGKTAIKVAAGNNHTLALVAGGTVWGSGNNSSGQLGDGTTINRTTSVKVNGLLNGKTIIDITAENDHSLALLNDRTMMSWGENDQGQLGDGSTSSSNLPVTVSALDGKLIYKISSGAHHSLATDDKGVVWTWGGNNSGELGDGSTVSTLTAIRSLADTTVAIAADKTALTLGFRGSDNATKVTQDIDLTTEGANGSTVTWASYNPLTVAISTYSATVTRPTDADVTFNLTATLKKGDATTTQVFPIKVLQTDEGAVETARLALVSTFSAITDVTQNLDLPITGLNGTTINWSSDNAAIAVVGTKGVVSRAVTAEGGIDGALDVNVTLEATISKIGTPDKTQDFVVKVLDQKNSEALAEASSALLIGYTGSESAASVSRNVTLPIAGLNGTTVSWSANPTGIIADSTDPTHLGIVTMPAAITVVKLTATISKNGTTATKVFDLSMSQTDAGAVAQTKDSVTLITYSVGSSDTRASVTQRVYLKTSDTNGTTITWVSSNPAVISTTGLVTRPASANAVVTLTATIKKNSATATIAIPLTVIMTDVGTIPAAKAALAITYATGDSLAKVTRNLSLPDIGLNGTVVTWASNKPLVVSASGEVFRPTDADATVILTANLTKNLEHTTKDFTLKIFQTDQSAVAAAKAALAISYGVGDNVGVLLGKAIKNMKLATVGTNGTTIQWISSSPTVISATGIVTRNAFEDVTVTLTAKISKTSIPNSPEIVEKKFDIIVPQSELGAIIEDKAEIVIGFGSGDSAAKVTQSLSLPKTGLLNTTAITWTSSAPAVVNPSSGVVKRPTTADAIVNLTATVRKGTVVSTKIYKITVPQTDASALDAAQRALVLKFFKGDNALSVTNTVYLTPTGLKGTTIVWSSDTPGAIDNDGVVKRLPDNNAVVTLKATLSKDGSSVSKEFVVKVPQIDSGAVANTKAALISSGLTFAPGETKATVKGKITLPTKGSNGATITWKSDQTKVVNAAGAVARQAEGDTTVKLTATIKKNAVIDGTQEFTVNVLQSDLGVANLAKANVAIGYNSGDTQGNVTHNLTLPLSGDHGTVVSWTSSNEALISSVGGVNQVLAKETNVTLTATIKKNTSSVKATFILTVPNVDVDATAAAKTILAIGYSSGDKVNNVTKDLKLPLIAANKAVVTWSSNNTDVVSNAGIVTRDAIADTKVVLTATMTIAGASFSRDYPIIVIQSDAGAIAAAKSDLVVSYTGLETDARITQNIVLLKVGIKNTTITWTSNSPAINTAGVITRQLTGNKTVTLIASIKKNGLSDTKEFVLVVPQSDQGAVNQDKAALVIGFSSGDTALAVKDDLTLASSGTSGSTITWLSSDTSVISNSGIVSPVVGKKIAIKLTATITKNAITTTKVFALSV</sequence>
<organism evidence="4 5">
    <name type="scientific">Paenibacillus psychroresistens</name>
    <dbReference type="NCBI Taxonomy" id="1778678"/>
    <lineage>
        <taxon>Bacteria</taxon>
        <taxon>Bacillati</taxon>
        <taxon>Bacillota</taxon>
        <taxon>Bacilli</taxon>
        <taxon>Bacillales</taxon>
        <taxon>Paenibacillaceae</taxon>
        <taxon>Paenibacillus</taxon>
    </lineage>
</organism>
<feature type="domain" description="Atrophied bacterial Ig" evidence="2">
    <location>
        <begin position="1167"/>
        <end position="1255"/>
    </location>
</feature>
<feature type="domain" description="Atrophied bacterial Ig" evidence="2">
    <location>
        <begin position="1444"/>
        <end position="1527"/>
    </location>
</feature>
<dbReference type="InterPro" id="IPR009091">
    <property type="entry name" value="RCC1/BLIP-II"/>
</dbReference>
<feature type="domain" description="RCC1-like" evidence="3">
    <location>
        <begin position="131"/>
        <end position="410"/>
    </location>
</feature>
<dbReference type="Pfam" id="PF25390">
    <property type="entry name" value="WD40_RLD"/>
    <property type="match status" value="1"/>
</dbReference>
<dbReference type="PRINTS" id="PR00633">
    <property type="entry name" value="RCCNDNSATION"/>
</dbReference>
<feature type="domain" description="Atrophied bacterial Ig" evidence="2">
    <location>
        <begin position="1533"/>
        <end position="1616"/>
    </location>
</feature>
<feature type="domain" description="Atrophied bacterial Ig" evidence="2">
    <location>
        <begin position="793"/>
        <end position="876"/>
    </location>
</feature>
<feature type="domain" description="Atrophied bacterial Ig" evidence="2">
    <location>
        <begin position="1076"/>
        <end position="1160"/>
    </location>
</feature>
<evidence type="ECO:0000259" key="2">
    <source>
        <dbReference type="Pfam" id="PF20578"/>
    </source>
</evidence>
<dbReference type="PANTHER" id="PTHR22870:SF408">
    <property type="entry name" value="OS09G0560450 PROTEIN"/>
    <property type="match status" value="1"/>
</dbReference>